<sequence length="59" mass="5879">MFELELGEEPRDGYGGRAEDANGSGISPGAAAGLAGAGRAGRGGAGRRRGVGRRLKPGR</sequence>
<dbReference type="AlphaFoldDB" id="A0A4Q9HZC6"/>
<dbReference type="EMBL" id="SIXH01000029">
    <property type="protein sequence ID" value="TBO60687.1"/>
    <property type="molecule type" value="Genomic_DNA"/>
</dbReference>
<gene>
    <name evidence="2" type="ORF">EYS09_05375</name>
</gene>
<organism evidence="2 3">
    <name type="scientific">Streptomyces kasugaensis</name>
    <dbReference type="NCBI Taxonomy" id="1946"/>
    <lineage>
        <taxon>Bacteria</taxon>
        <taxon>Bacillati</taxon>
        <taxon>Actinomycetota</taxon>
        <taxon>Actinomycetes</taxon>
        <taxon>Kitasatosporales</taxon>
        <taxon>Streptomycetaceae</taxon>
        <taxon>Streptomyces</taxon>
    </lineage>
</organism>
<dbReference type="Proteomes" id="UP000292452">
    <property type="component" value="Unassembled WGS sequence"/>
</dbReference>
<comment type="caution">
    <text evidence="2">The sequence shown here is derived from an EMBL/GenBank/DDBJ whole genome shotgun (WGS) entry which is preliminary data.</text>
</comment>
<feature type="compositionally biased region" description="Gly residues" evidence="1">
    <location>
        <begin position="35"/>
        <end position="44"/>
    </location>
</feature>
<evidence type="ECO:0000256" key="1">
    <source>
        <dbReference type="SAM" id="MobiDB-lite"/>
    </source>
</evidence>
<evidence type="ECO:0000313" key="2">
    <source>
        <dbReference type="EMBL" id="TBO60687.1"/>
    </source>
</evidence>
<feature type="compositionally biased region" description="Basic residues" evidence="1">
    <location>
        <begin position="45"/>
        <end position="59"/>
    </location>
</feature>
<protein>
    <submittedName>
        <fullName evidence="2">Uncharacterized protein</fullName>
    </submittedName>
</protein>
<reference evidence="2 3" key="1">
    <citation type="submission" date="2019-02" db="EMBL/GenBank/DDBJ databases">
        <title>Draft Genome Sequence of Streptomyces sp. AM-2504, identified by 16S rRNA comparative analysis as a Streptomyces Kasugaensis strain.</title>
        <authorList>
            <person name="Napolioni V."/>
            <person name="Giuliodori A.M."/>
            <person name="Spurio R."/>
            <person name="Fabbretti A."/>
        </authorList>
    </citation>
    <scope>NUCLEOTIDE SEQUENCE [LARGE SCALE GENOMIC DNA]</scope>
    <source>
        <strain evidence="2 3">AM-2504</strain>
    </source>
</reference>
<feature type="region of interest" description="Disordered" evidence="1">
    <location>
        <begin position="1"/>
        <end position="59"/>
    </location>
</feature>
<proteinExistence type="predicted"/>
<feature type="compositionally biased region" description="Basic and acidic residues" evidence="1">
    <location>
        <begin position="8"/>
        <end position="20"/>
    </location>
</feature>
<evidence type="ECO:0000313" key="3">
    <source>
        <dbReference type="Proteomes" id="UP000292452"/>
    </source>
</evidence>
<name>A0A4Q9HZC6_STRKA</name>
<accession>A0A4Q9HZC6</accession>
<keyword evidence="3" id="KW-1185">Reference proteome</keyword>